<gene>
    <name evidence="3" type="ORF">GHT06_017634</name>
</gene>
<evidence type="ECO:0000256" key="2">
    <source>
        <dbReference type="SAM" id="SignalP"/>
    </source>
</evidence>
<dbReference type="EMBL" id="WJBH02000007">
    <property type="protein sequence ID" value="KAI9555119.1"/>
    <property type="molecule type" value="Genomic_DNA"/>
</dbReference>
<accession>A0AAD5PSC3</accession>
<feature type="chain" id="PRO_5041899189" description="Protein sleepless" evidence="2">
    <location>
        <begin position="34"/>
        <end position="146"/>
    </location>
</feature>
<sequence>MSGRPSSNWFLLPVTTVVLVGLFCLSTLQTVEGVQCYVCSWSPADSNRVDVCTRKNFSESVRTHSCETGCETVTVFDKNGRLDFFYRNCAANTSSITGTCFNETSKAITKEICNCDSNYCNKGSGLEQQLGIVLSGILALLMMVKF</sequence>
<proteinExistence type="predicted"/>
<evidence type="ECO:0000313" key="4">
    <source>
        <dbReference type="Proteomes" id="UP000820818"/>
    </source>
</evidence>
<dbReference type="InterPro" id="IPR050975">
    <property type="entry name" value="Sleep_regulator"/>
</dbReference>
<keyword evidence="4" id="KW-1185">Reference proteome</keyword>
<dbReference type="PANTHER" id="PTHR33562">
    <property type="entry name" value="ATILLA, ISOFORM B-RELATED-RELATED"/>
    <property type="match status" value="1"/>
</dbReference>
<reference evidence="3 4" key="1">
    <citation type="submission" date="2022-05" db="EMBL/GenBank/DDBJ databases">
        <title>A multi-omics perspective on studying reproductive biology in Daphnia sinensis.</title>
        <authorList>
            <person name="Jia J."/>
        </authorList>
    </citation>
    <scope>NUCLEOTIDE SEQUENCE [LARGE SCALE GENOMIC DNA]</scope>
    <source>
        <strain evidence="3 4">WSL</strain>
    </source>
</reference>
<dbReference type="Proteomes" id="UP000820818">
    <property type="component" value="Linkage Group LG7"/>
</dbReference>
<evidence type="ECO:0008006" key="5">
    <source>
        <dbReference type="Google" id="ProtNLM"/>
    </source>
</evidence>
<dbReference type="AlphaFoldDB" id="A0AAD5PSC3"/>
<organism evidence="3 4">
    <name type="scientific">Daphnia sinensis</name>
    <dbReference type="NCBI Taxonomy" id="1820382"/>
    <lineage>
        <taxon>Eukaryota</taxon>
        <taxon>Metazoa</taxon>
        <taxon>Ecdysozoa</taxon>
        <taxon>Arthropoda</taxon>
        <taxon>Crustacea</taxon>
        <taxon>Branchiopoda</taxon>
        <taxon>Diplostraca</taxon>
        <taxon>Cladocera</taxon>
        <taxon>Anomopoda</taxon>
        <taxon>Daphniidae</taxon>
        <taxon>Daphnia</taxon>
        <taxon>Daphnia similis group</taxon>
    </lineage>
</organism>
<feature type="signal peptide" evidence="2">
    <location>
        <begin position="1"/>
        <end position="33"/>
    </location>
</feature>
<evidence type="ECO:0000313" key="3">
    <source>
        <dbReference type="EMBL" id="KAI9555119.1"/>
    </source>
</evidence>
<keyword evidence="1 2" id="KW-0732">Signal</keyword>
<evidence type="ECO:0000256" key="1">
    <source>
        <dbReference type="ARBA" id="ARBA00022729"/>
    </source>
</evidence>
<protein>
    <recommendedName>
        <fullName evidence="5">Protein sleepless</fullName>
    </recommendedName>
</protein>
<name>A0AAD5PSC3_9CRUS</name>
<comment type="caution">
    <text evidence="3">The sequence shown here is derived from an EMBL/GenBank/DDBJ whole genome shotgun (WGS) entry which is preliminary data.</text>
</comment>